<gene>
    <name evidence="1" type="ORF">g.56410</name>
</gene>
<proteinExistence type="predicted"/>
<feature type="non-terminal residue" evidence="1">
    <location>
        <position position="1"/>
    </location>
</feature>
<dbReference type="AlphaFoldDB" id="A0A1B6IHM8"/>
<dbReference type="SUPFAM" id="SSF56219">
    <property type="entry name" value="DNase I-like"/>
    <property type="match status" value="1"/>
</dbReference>
<dbReference type="Gene3D" id="3.60.10.10">
    <property type="entry name" value="Endonuclease/exonuclease/phosphatase"/>
    <property type="match status" value="1"/>
</dbReference>
<dbReference type="EMBL" id="GECU01021293">
    <property type="protein sequence ID" value="JAS86413.1"/>
    <property type="molecule type" value="Transcribed_RNA"/>
</dbReference>
<reference evidence="1" key="1">
    <citation type="submission" date="2015-11" db="EMBL/GenBank/DDBJ databases">
        <title>De novo transcriptome assembly of four potential Pierce s Disease insect vectors from Arizona vineyards.</title>
        <authorList>
            <person name="Tassone E.E."/>
        </authorList>
    </citation>
    <scope>NUCLEOTIDE SEQUENCE</scope>
</reference>
<name>A0A1B6IHM8_9HEMI</name>
<evidence type="ECO:0000313" key="1">
    <source>
        <dbReference type="EMBL" id="JAS86413.1"/>
    </source>
</evidence>
<sequence length="114" mass="12925">KTFTILHQNIDIIANKINRMNSLLEIQKPDVLTVTEHGQNKETLLNIRLIGYTLISDYSRKQHLKGGVAIYTKEHLKENSEAIITIEDLSIEMVCEVPVIKQKVGKSIFIIVGI</sequence>
<organism evidence="1">
    <name type="scientific">Homalodisca liturata</name>
    <dbReference type="NCBI Taxonomy" id="320908"/>
    <lineage>
        <taxon>Eukaryota</taxon>
        <taxon>Metazoa</taxon>
        <taxon>Ecdysozoa</taxon>
        <taxon>Arthropoda</taxon>
        <taxon>Hexapoda</taxon>
        <taxon>Insecta</taxon>
        <taxon>Pterygota</taxon>
        <taxon>Neoptera</taxon>
        <taxon>Paraneoptera</taxon>
        <taxon>Hemiptera</taxon>
        <taxon>Auchenorrhyncha</taxon>
        <taxon>Membracoidea</taxon>
        <taxon>Cicadellidae</taxon>
        <taxon>Cicadellinae</taxon>
        <taxon>Proconiini</taxon>
        <taxon>Homalodisca</taxon>
    </lineage>
</organism>
<accession>A0A1B6IHM8</accession>
<protein>
    <submittedName>
        <fullName evidence="1">Uncharacterized protein</fullName>
    </submittedName>
</protein>
<dbReference type="InterPro" id="IPR036691">
    <property type="entry name" value="Endo/exonu/phosph_ase_sf"/>
</dbReference>